<dbReference type="InterPro" id="IPR003587">
    <property type="entry name" value="Hint_dom_N"/>
</dbReference>
<evidence type="ECO:0000256" key="5">
    <source>
        <dbReference type="ARBA" id="ARBA00022741"/>
    </source>
</evidence>
<dbReference type="GO" id="GO:0004519">
    <property type="term" value="F:endonuclease activity"/>
    <property type="evidence" value="ECO:0007669"/>
    <property type="project" value="InterPro"/>
</dbReference>
<dbReference type="CDD" id="cd00081">
    <property type="entry name" value="Hint"/>
    <property type="match status" value="1"/>
</dbReference>
<comment type="caution">
    <text evidence="15">The sequence shown here is derived from an EMBL/GenBank/DDBJ whole genome shotgun (WGS) entry which is preliminary data.</text>
</comment>
<dbReference type="SUPFAM" id="SSF55608">
    <property type="entry name" value="Homing endonucleases"/>
    <property type="match status" value="1"/>
</dbReference>
<dbReference type="Gene3D" id="3.10.28.10">
    <property type="entry name" value="Homing endonucleases"/>
    <property type="match status" value="1"/>
</dbReference>
<dbReference type="InterPro" id="IPR013509">
    <property type="entry name" value="RNR_lsu_N"/>
</dbReference>
<dbReference type="Pfam" id="PF02867">
    <property type="entry name" value="Ribonuc_red_lgC"/>
    <property type="match status" value="1"/>
</dbReference>
<keyword evidence="5" id="KW-0547">Nucleotide-binding</keyword>
<dbReference type="PRINTS" id="PR00379">
    <property type="entry name" value="INTEIN"/>
</dbReference>
<dbReference type="GO" id="GO:0004748">
    <property type="term" value="F:ribonucleoside-diphosphate reductase activity, thioredoxin disulfide as acceptor"/>
    <property type="evidence" value="ECO:0007669"/>
    <property type="project" value="UniProtKB-EC"/>
</dbReference>
<comment type="function">
    <text evidence="13">Provides the precursors necessary for DNA synthesis. Catalyzes the biosynthesis of deoxyribonucleotides from the corresponding ribonucleotides.</text>
</comment>
<dbReference type="Pfam" id="PF12637">
    <property type="entry name" value="TSCPD"/>
    <property type="match status" value="1"/>
</dbReference>
<comment type="similarity">
    <text evidence="2">Belongs to the ribonucleoside diphosphate reductase class-2 family.</text>
</comment>
<dbReference type="Gene3D" id="3.20.70.20">
    <property type="match status" value="2"/>
</dbReference>
<accession>A0A0G0FV15</accession>
<evidence type="ECO:0000256" key="9">
    <source>
        <dbReference type="ARBA" id="ARBA00023116"/>
    </source>
</evidence>
<evidence type="ECO:0000256" key="13">
    <source>
        <dbReference type="RuleBase" id="RU003410"/>
    </source>
</evidence>
<dbReference type="InterPro" id="IPR000788">
    <property type="entry name" value="RNR_lg_C"/>
</dbReference>
<comment type="cofactor">
    <cofactor evidence="1">
        <name>adenosylcob(III)alamin</name>
        <dbReference type="ChEBI" id="CHEBI:18408"/>
    </cofactor>
</comment>
<evidence type="ECO:0000256" key="6">
    <source>
        <dbReference type="ARBA" id="ARBA00022813"/>
    </source>
</evidence>
<dbReference type="PROSITE" id="PS50819">
    <property type="entry name" value="INTEIN_ENDONUCLEASE"/>
    <property type="match status" value="1"/>
</dbReference>
<dbReference type="PANTHER" id="PTHR43371">
    <property type="entry name" value="VITAMIN B12-DEPENDENT RIBONUCLEOTIDE REDUCTASE"/>
    <property type="match status" value="1"/>
</dbReference>
<dbReference type="InterPro" id="IPR027434">
    <property type="entry name" value="Homing_endonucl"/>
</dbReference>
<dbReference type="GO" id="GO:0005524">
    <property type="term" value="F:ATP binding"/>
    <property type="evidence" value="ECO:0007669"/>
    <property type="project" value="InterPro"/>
</dbReference>
<dbReference type="InterPro" id="IPR006142">
    <property type="entry name" value="INTEIN"/>
</dbReference>
<dbReference type="GO" id="GO:0009263">
    <property type="term" value="P:deoxyribonucleotide biosynthetic process"/>
    <property type="evidence" value="ECO:0007669"/>
    <property type="project" value="UniProtKB-KW"/>
</dbReference>
<keyword evidence="9 13" id="KW-0215">Deoxyribonucleotide synthesis</keyword>
<evidence type="ECO:0000313" key="16">
    <source>
        <dbReference type="Proteomes" id="UP000034508"/>
    </source>
</evidence>
<evidence type="ECO:0000256" key="10">
    <source>
        <dbReference type="ARBA" id="ARBA00023285"/>
    </source>
</evidence>
<evidence type="ECO:0000256" key="1">
    <source>
        <dbReference type="ARBA" id="ARBA00001922"/>
    </source>
</evidence>
<evidence type="ECO:0000313" key="15">
    <source>
        <dbReference type="EMBL" id="KKQ17640.1"/>
    </source>
</evidence>
<comment type="catalytic activity">
    <reaction evidence="12 13">
        <text>a 2'-deoxyribonucleoside 5'-diphosphate + [thioredoxin]-disulfide + H2O = a ribonucleoside 5'-diphosphate + [thioredoxin]-dithiol</text>
        <dbReference type="Rhea" id="RHEA:23252"/>
        <dbReference type="Rhea" id="RHEA-COMP:10698"/>
        <dbReference type="Rhea" id="RHEA-COMP:10700"/>
        <dbReference type="ChEBI" id="CHEBI:15377"/>
        <dbReference type="ChEBI" id="CHEBI:29950"/>
        <dbReference type="ChEBI" id="CHEBI:50058"/>
        <dbReference type="ChEBI" id="CHEBI:57930"/>
        <dbReference type="ChEBI" id="CHEBI:73316"/>
        <dbReference type="EC" id="1.17.4.1"/>
    </reaction>
</comment>
<evidence type="ECO:0000256" key="7">
    <source>
        <dbReference type="ARBA" id="ARBA00023000"/>
    </source>
</evidence>
<dbReference type="InterPro" id="IPR036844">
    <property type="entry name" value="Hint_dom_sf"/>
</dbReference>
<dbReference type="InterPro" id="IPR024434">
    <property type="entry name" value="TSCPD_dom"/>
</dbReference>
<dbReference type="SUPFAM" id="SSF51998">
    <property type="entry name" value="PFL-like glycyl radical enzymes"/>
    <property type="match status" value="1"/>
</dbReference>
<reference evidence="15 16" key="1">
    <citation type="journal article" date="2015" name="Nature">
        <title>rRNA introns, odd ribosomes, and small enigmatic genomes across a large radiation of phyla.</title>
        <authorList>
            <person name="Brown C.T."/>
            <person name="Hug L.A."/>
            <person name="Thomas B.C."/>
            <person name="Sharon I."/>
            <person name="Castelle C.J."/>
            <person name="Singh A."/>
            <person name="Wilkins M.J."/>
            <person name="Williams K.H."/>
            <person name="Banfield J.F."/>
        </authorList>
    </citation>
    <scope>NUCLEOTIDE SEQUENCE [LARGE SCALE GENOMIC DNA]</scope>
</reference>
<evidence type="ECO:0000256" key="12">
    <source>
        <dbReference type="ARBA" id="ARBA00047754"/>
    </source>
</evidence>
<comment type="similarity">
    <text evidence="13">Belongs to the ribonucleoside diphosphate reductase large chain family.</text>
</comment>
<keyword evidence="10" id="KW-0170">Cobalt</keyword>
<protein>
    <recommendedName>
        <fullName evidence="13">Ribonucleoside-diphosphate reductase</fullName>
        <ecNumber evidence="13">1.17.4.1</ecNumber>
    </recommendedName>
</protein>
<comment type="function">
    <text evidence="11">Catalyzes the reduction of ribonucleotides to deoxyribonucleotides. May function to provide a pool of deoxyribonucleotide precursors for DNA repair during oxygen limitation and/or for immediate growth after restoration of oxygen.</text>
</comment>
<evidence type="ECO:0000256" key="4">
    <source>
        <dbReference type="ARBA" id="ARBA00022634"/>
    </source>
</evidence>
<dbReference type="PANTHER" id="PTHR43371:SF1">
    <property type="entry name" value="RIBONUCLEOSIDE-DIPHOSPHATE REDUCTASE"/>
    <property type="match status" value="1"/>
</dbReference>
<organism evidence="15 16">
    <name type="scientific">Berkelbacteria bacterium GW2011_GWA1_36_9</name>
    <dbReference type="NCBI Taxonomy" id="1618331"/>
    <lineage>
        <taxon>Bacteria</taxon>
        <taxon>Candidatus Berkelbacteria</taxon>
    </lineage>
</organism>
<evidence type="ECO:0000259" key="14">
    <source>
        <dbReference type="PROSITE" id="PS50819"/>
    </source>
</evidence>
<dbReference type="Pfam" id="PF14528">
    <property type="entry name" value="LAGLIDADG_3"/>
    <property type="match status" value="1"/>
</dbReference>
<keyword evidence="4" id="KW-0237">DNA synthesis</keyword>
<name>A0A0G0FV15_9BACT</name>
<evidence type="ECO:0000256" key="8">
    <source>
        <dbReference type="ARBA" id="ARBA00023002"/>
    </source>
</evidence>
<keyword evidence="8 13" id="KW-0560">Oxidoreductase</keyword>
<dbReference type="NCBIfam" id="TIGR01445">
    <property type="entry name" value="intein_Nterm"/>
    <property type="match status" value="1"/>
</dbReference>
<dbReference type="Pfam" id="PF00317">
    <property type="entry name" value="Ribonuc_red_lgN"/>
    <property type="match status" value="1"/>
</dbReference>
<gene>
    <name evidence="15" type="ORF">US31_C0017G0034</name>
</gene>
<evidence type="ECO:0000256" key="3">
    <source>
        <dbReference type="ARBA" id="ARBA00022628"/>
    </source>
</evidence>
<keyword evidence="7" id="KW-0651">Protein splicing</keyword>
<feature type="domain" description="DOD-type homing endonuclease" evidence="14">
    <location>
        <begin position="482"/>
        <end position="623"/>
    </location>
</feature>
<dbReference type="SUPFAM" id="SSF51294">
    <property type="entry name" value="Hedgehog/intein (Hint) domain"/>
    <property type="match status" value="1"/>
</dbReference>
<dbReference type="Proteomes" id="UP000034508">
    <property type="component" value="Unassembled WGS sequence"/>
</dbReference>
<dbReference type="InterPro" id="IPR050862">
    <property type="entry name" value="RdRp_reductase_class-2"/>
</dbReference>
<keyword evidence="3" id="KW-0846">Cobalamin</keyword>
<dbReference type="GO" id="GO:0071897">
    <property type="term" value="P:DNA biosynthetic process"/>
    <property type="evidence" value="ECO:0007669"/>
    <property type="project" value="UniProtKB-KW"/>
</dbReference>
<dbReference type="InterPro" id="IPR004042">
    <property type="entry name" value="Intein_endonuc_central"/>
</dbReference>
<dbReference type="InterPro" id="IPR006141">
    <property type="entry name" value="Intein_N"/>
</dbReference>
<dbReference type="GO" id="GO:0016539">
    <property type="term" value="P:intein-mediated protein splicing"/>
    <property type="evidence" value="ECO:0007669"/>
    <property type="project" value="InterPro"/>
</dbReference>
<evidence type="ECO:0000256" key="2">
    <source>
        <dbReference type="ARBA" id="ARBA00007405"/>
    </source>
</evidence>
<dbReference type="AlphaFoldDB" id="A0A0G0FV15"/>
<dbReference type="SMART" id="SM00306">
    <property type="entry name" value="HintN"/>
    <property type="match status" value="1"/>
</dbReference>
<dbReference type="EC" id="1.17.4.1" evidence="13"/>
<dbReference type="Pfam" id="PF14890">
    <property type="entry name" value="Intein_splicing"/>
    <property type="match status" value="1"/>
</dbReference>
<dbReference type="PROSITE" id="PS50817">
    <property type="entry name" value="INTEIN_N_TER"/>
    <property type="match status" value="1"/>
</dbReference>
<proteinExistence type="inferred from homology"/>
<sequence>MEQKLTQLNVTENQIKVIKDKYIKDSPTIESWLRGVAKNIALSEILYSNKISELDIFKNVQYERIDYDFNKKLFRFFLIHKNLRTYPERMENFKKFMKNLYDIAEKNPELIRDTEEKFYNILSNFEFLPNSPCLMNAGRDLQMLSACFVLPVEDSIDGIFDSVKNAAMVHKAGGGTGFSFSRLRPNGDQVMTTKGISSGPITFMKIFDTQTKVIKQGSTRRGANMGVLHYTHPDILEFMNMKKTPGVMENFNVSVTVDEKFMQAVKNKEDYDLINPKDKKSVGTLNAKEVWNELIKGAWETGDPGIIFIDRMNNPDSNPTPAIGQIETTNPCVTGDTLISTEKGLMRMENLVENYSDGGIKIDTDSRVPIEIKQRDGSVMLMEQSQENLINFDLITKAFTTGIKEVYRIRTRSGYELECTEDHKLFTNKGWVKLKDLDLNEHSVYIQNGEGKFNEDFKFNTNFEKIEKLNLPNEWSKELGQVMGWLIGDGWLREGKNCRVGFTFGKDDIEVMNYLKPIINNYYNNDINEIKRENGVYHLSYHSKPFMEFFKKLGVKPYKAGEKIVPESIFTAPTEVVIGFLQGLFTADRTVSNLLGSNYYIRLTSKSEKLLKGVQLLLLNLGMKSRIYNRDRETRKIFPYVNKKGENKIYLDDGKCFELNISRPCVIKFLDKIGFLFEKNKNKTKIFYEKNLYKNKFEERISKIEFLGEKKVYDLTEPRTLSFITNGFLSLDCGEQPLLSYEVCNLGSINLSKFINKTKTDFDWERLKQCVLDTTHFLDNVIDINNYPIIEIEEMAKINRRIGLGVMGWAESIAMLNIPYNSKEALLKAEELMKFINENSLKTSEELAKERGVFPAFKDSVYDKDGRYFVKEKEAYPRNCARSTIAPTGTIAITAGLQGSGIEPFFSIVYVRYNAAALDALKKGETPNEKDVFFEANPIFEEIAKQNNYFGLSKKELYEKINDNHKSLKGIKEIPEKIQNRFLTSHDLTPEDHIMMQCAFQKYVDNAVSKTVNMRNESTIEDVEKVYWLAYNNGAKGVTVYRDGSKSFQVLNLSDKKKEEKKKELPEFADYQQIQTGQGPMHVHINYNEEGPTRVFANLSPAGTEISGLTTATAILLSKYFELGGDPLRILKHLNSIKSEKPYGFGKNRVDSIPHALSVALRKHLIKTGKIKTLDSIHEDKKQQKLVEESIEPGKRVYCSQCFSSNVGMVSGCSEPTCFDCGYSKCS</sequence>
<evidence type="ECO:0000256" key="11">
    <source>
        <dbReference type="ARBA" id="ARBA00025437"/>
    </source>
</evidence>
<dbReference type="Gene3D" id="2.170.16.10">
    <property type="entry name" value="Hedgehog/Intein (Hint) domain"/>
    <property type="match status" value="2"/>
</dbReference>
<dbReference type="PATRIC" id="fig|1618331.3.peg.816"/>
<dbReference type="UniPathway" id="UPA00326"/>
<keyword evidence="6" id="KW-0068">Autocatalytic cleavage</keyword>
<dbReference type="EMBL" id="LBSM01000017">
    <property type="protein sequence ID" value="KKQ17640.1"/>
    <property type="molecule type" value="Genomic_DNA"/>
</dbReference>
<dbReference type="InterPro" id="IPR004860">
    <property type="entry name" value="LAGLIDADG_dom"/>
</dbReference>
<dbReference type="GO" id="GO:0031419">
    <property type="term" value="F:cobalamin binding"/>
    <property type="evidence" value="ECO:0007669"/>
    <property type="project" value="UniProtKB-KW"/>
</dbReference>